<reference evidence="4" key="2">
    <citation type="submission" date="2022-06" db="UniProtKB">
        <authorList>
            <consortium name="EnsemblMetazoa"/>
        </authorList>
    </citation>
    <scope>IDENTIFICATION</scope>
    <source>
        <strain evidence="4">PS312</strain>
    </source>
</reference>
<comment type="caution">
    <text evidence="1">Lacks conserved residue(s) required for the propagation of feature annotation.</text>
</comment>
<protein>
    <submittedName>
        <fullName evidence="4">ShK domain-containing protein</fullName>
    </submittedName>
</protein>
<dbReference type="PANTHER" id="PTHR46707:SF1">
    <property type="entry name" value="COEXPRESSED WITH POLYCYSTINS-RELATED"/>
    <property type="match status" value="1"/>
</dbReference>
<evidence type="ECO:0000313" key="4">
    <source>
        <dbReference type="EnsemblMetazoa" id="PPA01851.1"/>
    </source>
</evidence>
<dbReference type="PROSITE" id="PS51670">
    <property type="entry name" value="SHKT"/>
    <property type="match status" value="3"/>
</dbReference>
<feature type="region of interest" description="Disordered" evidence="2">
    <location>
        <begin position="123"/>
        <end position="154"/>
    </location>
</feature>
<organism evidence="4 5">
    <name type="scientific">Pristionchus pacificus</name>
    <name type="common">Parasitic nematode worm</name>
    <dbReference type="NCBI Taxonomy" id="54126"/>
    <lineage>
        <taxon>Eukaryota</taxon>
        <taxon>Metazoa</taxon>
        <taxon>Ecdysozoa</taxon>
        <taxon>Nematoda</taxon>
        <taxon>Chromadorea</taxon>
        <taxon>Rhabditida</taxon>
        <taxon>Rhabditina</taxon>
        <taxon>Diplogasteromorpha</taxon>
        <taxon>Diplogasteroidea</taxon>
        <taxon>Neodiplogasteridae</taxon>
        <taxon>Pristionchus</taxon>
    </lineage>
</organism>
<dbReference type="PANTHER" id="PTHR46707">
    <property type="entry name" value="PROTEIN CBG07468"/>
    <property type="match status" value="1"/>
</dbReference>
<dbReference type="Gene3D" id="1.10.10.1940">
    <property type="match status" value="3"/>
</dbReference>
<dbReference type="SMART" id="SM00254">
    <property type="entry name" value="ShKT"/>
    <property type="match status" value="6"/>
</dbReference>
<proteinExistence type="predicted"/>
<feature type="compositionally biased region" description="Polar residues" evidence="2">
    <location>
        <begin position="145"/>
        <end position="154"/>
    </location>
</feature>
<feature type="chain" id="PRO_5043433591" evidence="3">
    <location>
        <begin position="17"/>
        <end position="453"/>
    </location>
</feature>
<evidence type="ECO:0000256" key="1">
    <source>
        <dbReference type="PROSITE-ProRule" id="PRU01005"/>
    </source>
</evidence>
<evidence type="ECO:0000256" key="2">
    <source>
        <dbReference type="SAM" id="MobiDB-lite"/>
    </source>
</evidence>
<dbReference type="EnsemblMetazoa" id="PPA01851.1">
    <property type="protein sequence ID" value="PPA01851.1"/>
    <property type="gene ID" value="WBGene00091405"/>
</dbReference>
<feature type="signal peptide" evidence="3">
    <location>
        <begin position="1"/>
        <end position="16"/>
    </location>
</feature>
<accession>A0A2A6CAP6</accession>
<keyword evidence="5" id="KW-1185">Reference proteome</keyword>
<dbReference type="Pfam" id="PF01549">
    <property type="entry name" value="ShK"/>
    <property type="match status" value="6"/>
</dbReference>
<keyword evidence="3" id="KW-0732">Signal</keyword>
<dbReference type="AlphaFoldDB" id="A0A2A6CAP6"/>
<sequence length="453" mass="47476">MNTVIVLATLVAAAAAQCTGSDHPSCASWQRNGYCSNNSPETVKKYCGVTCGFCTRDGFQTALGGGDNLANCVDANANCASWQARNQFCTNPANSNAMKLQYCCATCRPSVLASRTTTAASAKINDNGADDNNSSLKKKGRNNRIVDSSTDSVQPPHSLHFTNFERFMHFILATVSLLALASGVASQCTGNDHPSCGSWKNNGYCTNTGNTMDTRKKYCGVACGFCNLDGSQTAAGGGSTLTDCVDANANCAAWVASNNFCARPDYSNSMKLLYCCKTCRPVVFGTTTTTAAGATDATTEATTTNPSSISSFFYSMHFVLATVSLLALTSGVASQCTGNDHPSCGSWKNNGYCTNTGNTMDMRKKYCGVTCGFCNLDGSQTAVGGGTALTPCVDANANCASWVASNNFCARTDYSNSMKLLYCCKTCRPVVFATTTTTVASVTEASTEAPTTI</sequence>
<gene>
    <name evidence="4" type="primary">WBGene00091405</name>
</gene>
<evidence type="ECO:0000256" key="3">
    <source>
        <dbReference type="SAM" id="SignalP"/>
    </source>
</evidence>
<dbReference type="Proteomes" id="UP000005239">
    <property type="component" value="Unassembled WGS sequence"/>
</dbReference>
<reference evidence="5" key="1">
    <citation type="journal article" date="2008" name="Nat. Genet.">
        <title>The Pristionchus pacificus genome provides a unique perspective on nematode lifestyle and parasitism.</title>
        <authorList>
            <person name="Dieterich C."/>
            <person name="Clifton S.W."/>
            <person name="Schuster L.N."/>
            <person name="Chinwalla A."/>
            <person name="Delehaunty K."/>
            <person name="Dinkelacker I."/>
            <person name="Fulton L."/>
            <person name="Fulton R."/>
            <person name="Godfrey J."/>
            <person name="Minx P."/>
            <person name="Mitreva M."/>
            <person name="Roeseler W."/>
            <person name="Tian H."/>
            <person name="Witte H."/>
            <person name="Yang S.P."/>
            <person name="Wilson R.K."/>
            <person name="Sommer R.J."/>
        </authorList>
    </citation>
    <scope>NUCLEOTIDE SEQUENCE [LARGE SCALE GENOMIC DNA]</scope>
    <source>
        <strain evidence="5">PS312</strain>
    </source>
</reference>
<accession>A0A8R1U2N5</accession>
<dbReference type="InterPro" id="IPR003582">
    <property type="entry name" value="ShKT_dom"/>
</dbReference>
<evidence type="ECO:0000313" key="5">
    <source>
        <dbReference type="Proteomes" id="UP000005239"/>
    </source>
</evidence>
<name>A0A2A6CAP6_PRIPA</name>